<feature type="compositionally biased region" description="Gly residues" evidence="1">
    <location>
        <begin position="89"/>
        <end position="101"/>
    </location>
</feature>
<name>A0A3S5B697_9PLAT</name>
<dbReference type="InterPro" id="IPR011993">
    <property type="entry name" value="PH-like_dom_sf"/>
</dbReference>
<evidence type="ECO:0008006" key="4">
    <source>
        <dbReference type="Google" id="ProtNLM"/>
    </source>
</evidence>
<proteinExistence type="predicted"/>
<comment type="caution">
    <text evidence="2">The sequence shown here is derived from an EMBL/GenBank/DDBJ whole genome shotgun (WGS) entry which is preliminary data.</text>
</comment>
<evidence type="ECO:0000256" key="1">
    <source>
        <dbReference type="SAM" id="MobiDB-lite"/>
    </source>
</evidence>
<evidence type="ECO:0000313" key="2">
    <source>
        <dbReference type="EMBL" id="VEL41545.1"/>
    </source>
</evidence>
<feature type="region of interest" description="Disordered" evidence="1">
    <location>
        <begin position="62"/>
        <end position="109"/>
    </location>
</feature>
<organism evidence="2 3">
    <name type="scientific">Protopolystoma xenopodis</name>
    <dbReference type="NCBI Taxonomy" id="117903"/>
    <lineage>
        <taxon>Eukaryota</taxon>
        <taxon>Metazoa</taxon>
        <taxon>Spiralia</taxon>
        <taxon>Lophotrochozoa</taxon>
        <taxon>Platyhelminthes</taxon>
        <taxon>Monogenea</taxon>
        <taxon>Polyopisthocotylea</taxon>
        <taxon>Polystomatidea</taxon>
        <taxon>Polystomatidae</taxon>
        <taxon>Protopolystoma</taxon>
    </lineage>
</organism>
<dbReference type="EMBL" id="CAAALY010269846">
    <property type="protein sequence ID" value="VEL41545.1"/>
    <property type="molecule type" value="Genomic_DNA"/>
</dbReference>
<keyword evidence="3" id="KW-1185">Reference proteome</keyword>
<dbReference type="OrthoDB" id="6235964at2759"/>
<dbReference type="Proteomes" id="UP000784294">
    <property type="component" value="Unassembled WGS sequence"/>
</dbReference>
<dbReference type="Gene3D" id="2.30.29.30">
    <property type="entry name" value="Pleckstrin-homology domain (PH domain)/Phosphotyrosine-binding domain (PTB)"/>
    <property type="match status" value="1"/>
</dbReference>
<evidence type="ECO:0000313" key="3">
    <source>
        <dbReference type="Proteomes" id="UP000784294"/>
    </source>
</evidence>
<gene>
    <name evidence="2" type="ORF">PXEA_LOCUS34985</name>
</gene>
<protein>
    <recommendedName>
        <fullName evidence="4">PH domain-containing protein</fullName>
    </recommendedName>
</protein>
<reference evidence="2" key="1">
    <citation type="submission" date="2018-11" db="EMBL/GenBank/DDBJ databases">
        <authorList>
            <consortium name="Pathogen Informatics"/>
        </authorList>
    </citation>
    <scope>NUCLEOTIDE SEQUENCE</scope>
</reference>
<feature type="compositionally biased region" description="Polar residues" evidence="1">
    <location>
        <begin position="63"/>
        <end position="85"/>
    </location>
</feature>
<sequence length="109" mass="11603">MAQRNRQSALAAEQALLSNLDQIGFPEWRDHLYIRRPGEKAVWSRRFCVLRQSGLYISKKSHTSLSRSVAGGTSYTGHGASQTGDSSKSGGGGAIPAGGGKKPVPVSYV</sequence>
<dbReference type="AlphaFoldDB" id="A0A3S5B697"/>
<accession>A0A3S5B697</accession>